<dbReference type="Proteomes" id="UP000886998">
    <property type="component" value="Unassembled WGS sequence"/>
</dbReference>
<sequence>MIINPNEFRYYKLLKPSDDARRHPDKQEDEKASREGKEARRKNSYTILELHRSQMSNSKRRQDGLDCLEANARQR</sequence>
<evidence type="ECO:0000313" key="3">
    <source>
        <dbReference type="Proteomes" id="UP000886998"/>
    </source>
</evidence>
<evidence type="ECO:0000313" key="2">
    <source>
        <dbReference type="EMBL" id="GFY61859.1"/>
    </source>
</evidence>
<keyword evidence="3" id="KW-1185">Reference proteome</keyword>
<dbReference type="OrthoDB" id="10572682at2759"/>
<dbReference type="EMBL" id="BMAV01013850">
    <property type="protein sequence ID" value="GFY61859.1"/>
    <property type="molecule type" value="Genomic_DNA"/>
</dbReference>
<feature type="compositionally biased region" description="Basic and acidic residues" evidence="1">
    <location>
        <begin position="15"/>
        <end position="38"/>
    </location>
</feature>
<reference evidence="2" key="1">
    <citation type="submission" date="2020-08" db="EMBL/GenBank/DDBJ databases">
        <title>Multicomponent nature underlies the extraordinary mechanical properties of spider dragline silk.</title>
        <authorList>
            <person name="Kono N."/>
            <person name="Nakamura H."/>
            <person name="Mori M."/>
            <person name="Yoshida Y."/>
            <person name="Ohtoshi R."/>
            <person name="Malay A.D."/>
            <person name="Moran D.A.P."/>
            <person name="Tomita M."/>
            <person name="Numata K."/>
            <person name="Arakawa K."/>
        </authorList>
    </citation>
    <scope>NUCLEOTIDE SEQUENCE</scope>
</reference>
<feature type="region of interest" description="Disordered" evidence="1">
    <location>
        <begin position="14"/>
        <end position="75"/>
    </location>
</feature>
<dbReference type="AlphaFoldDB" id="A0A8X6Y2R5"/>
<evidence type="ECO:0000256" key="1">
    <source>
        <dbReference type="SAM" id="MobiDB-lite"/>
    </source>
</evidence>
<protein>
    <submittedName>
        <fullName evidence="2">Uncharacterized protein</fullName>
    </submittedName>
</protein>
<gene>
    <name evidence="2" type="ORF">TNIN_337931</name>
</gene>
<name>A0A8X6Y2R5_9ARAC</name>
<proteinExistence type="predicted"/>
<organism evidence="2 3">
    <name type="scientific">Trichonephila inaurata madagascariensis</name>
    <dbReference type="NCBI Taxonomy" id="2747483"/>
    <lineage>
        <taxon>Eukaryota</taxon>
        <taxon>Metazoa</taxon>
        <taxon>Ecdysozoa</taxon>
        <taxon>Arthropoda</taxon>
        <taxon>Chelicerata</taxon>
        <taxon>Arachnida</taxon>
        <taxon>Araneae</taxon>
        <taxon>Araneomorphae</taxon>
        <taxon>Entelegynae</taxon>
        <taxon>Araneoidea</taxon>
        <taxon>Nephilidae</taxon>
        <taxon>Trichonephila</taxon>
        <taxon>Trichonephila inaurata</taxon>
    </lineage>
</organism>
<comment type="caution">
    <text evidence="2">The sequence shown here is derived from an EMBL/GenBank/DDBJ whole genome shotgun (WGS) entry which is preliminary data.</text>
</comment>
<accession>A0A8X6Y2R5</accession>